<dbReference type="SUPFAM" id="SSF50331">
    <property type="entry name" value="MOP-like"/>
    <property type="match status" value="1"/>
</dbReference>
<dbReference type="InterPro" id="IPR027417">
    <property type="entry name" value="P-loop_NTPase"/>
</dbReference>
<feature type="domain" description="ABC transporter" evidence="4">
    <location>
        <begin position="4"/>
        <end position="235"/>
    </location>
</feature>
<dbReference type="CDD" id="cd03301">
    <property type="entry name" value="ABC_MalK_N"/>
    <property type="match status" value="1"/>
</dbReference>
<dbReference type="Gene3D" id="2.40.50.100">
    <property type="match status" value="1"/>
</dbReference>
<dbReference type="NCBIfam" id="NF008653">
    <property type="entry name" value="PRK11650.1"/>
    <property type="match status" value="1"/>
</dbReference>
<sequence length="367" mass="41825">MANIELKNINKFYDKNVHAVTDFNLEIRDKEFIVFVGPSGCGKSTTLRMIAGLEEISSGELYIDGVLENDRPSKDRDIAMVFQSYALYPHMSVYDNMAFGLKLKKTPKDEIDRRIKDAAQILEITDYLKRKPKQLSGGQRQRVALGRAIVRNAKVFLMDEPLSNLDAKLRVQMRSEIIQLHQKIKATTIYVTHDQTEAMTMATRLVIMKDGFIQQIGTPKEVYDHPKNQFVAGFIGSPAMNFIEGVIEDGCFKFSDCSFKLPEITHKRLTDYHGKKVTMGIRPEDIYTEKIVEQTYPEVNFDFKIEVSELLGHETIIHGCIDCHKLIAKVNARNNVKAGDVIEVTFDADKLHFFDQETGQSVLHETK</sequence>
<dbReference type="EMBL" id="SODD01000043">
    <property type="protein sequence ID" value="TDW13216.1"/>
    <property type="molecule type" value="Genomic_DNA"/>
</dbReference>
<dbReference type="GO" id="GO:0008643">
    <property type="term" value="P:carbohydrate transport"/>
    <property type="evidence" value="ECO:0007669"/>
    <property type="project" value="InterPro"/>
</dbReference>
<dbReference type="Pfam" id="PF00005">
    <property type="entry name" value="ABC_tran"/>
    <property type="match status" value="1"/>
</dbReference>
<dbReference type="InterPro" id="IPR017871">
    <property type="entry name" value="ABC_transporter-like_CS"/>
</dbReference>
<evidence type="ECO:0000256" key="2">
    <source>
        <dbReference type="ARBA" id="ARBA00022741"/>
    </source>
</evidence>
<gene>
    <name evidence="5" type="ORF">EDD63_1439</name>
</gene>
<dbReference type="PANTHER" id="PTHR43875:SF1">
    <property type="entry name" value="OSMOPROTECTIVE COMPOUNDS UPTAKE ATP-BINDING PROTEIN GGTA"/>
    <property type="match status" value="1"/>
</dbReference>
<dbReference type="Pfam" id="PF17912">
    <property type="entry name" value="OB_MalK"/>
    <property type="match status" value="1"/>
</dbReference>
<dbReference type="InterPro" id="IPR047641">
    <property type="entry name" value="ABC_transpr_MalK/UgpC-like"/>
</dbReference>
<dbReference type="PROSITE" id="PS50893">
    <property type="entry name" value="ABC_TRANSPORTER_2"/>
    <property type="match status" value="1"/>
</dbReference>
<keyword evidence="3 5" id="KW-0067">ATP-binding</keyword>
<evidence type="ECO:0000256" key="1">
    <source>
        <dbReference type="ARBA" id="ARBA00022448"/>
    </source>
</evidence>
<dbReference type="GO" id="GO:0055052">
    <property type="term" value="C:ATP-binding cassette (ABC) transporter complex, substrate-binding subunit-containing"/>
    <property type="evidence" value="ECO:0007669"/>
    <property type="project" value="TreeGrafter"/>
</dbReference>
<organism evidence="5 6">
    <name type="scientific">Breznakia blatticola</name>
    <dbReference type="NCBI Taxonomy" id="1754012"/>
    <lineage>
        <taxon>Bacteria</taxon>
        <taxon>Bacillati</taxon>
        <taxon>Bacillota</taxon>
        <taxon>Erysipelotrichia</taxon>
        <taxon>Erysipelotrichales</taxon>
        <taxon>Erysipelotrichaceae</taxon>
        <taxon>Breznakia</taxon>
    </lineage>
</organism>
<dbReference type="GO" id="GO:0140359">
    <property type="term" value="F:ABC-type transporter activity"/>
    <property type="evidence" value="ECO:0007669"/>
    <property type="project" value="InterPro"/>
</dbReference>
<dbReference type="PROSITE" id="PS00211">
    <property type="entry name" value="ABC_TRANSPORTER_1"/>
    <property type="match status" value="1"/>
</dbReference>
<dbReference type="FunFam" id="3.40.50.300:FF:000042">
    <property type="entry name" value="Maltose/maltodextrin ABC transporter, ATP-binding protein"/>
    <property type="match status" value="1"/>
</dbReference>
<dbReference type="SUPFAM" id="SSF52540">
    <property type="entry name" value="P-loop containing nucleoside triphosphate hydrolases"/>
    <property type="match status" value="1"/>
</dbReference>
<comment type="caution">
    <text evidence="5">The sequence shown here is derived from an EMBL/GenBank/DDBJ whole genome shotgun (WGS) entry which is preliminary data.</text>
</comment>
<reference evidence="5 6" key="1">
    <citation type="submission" date="2019-03" db="EMBL/GenBank/DDBJ databases">
        <title>Genomic Encyclopedia of Type Strains, Phase IV (KMG-IV): sequencing the most valuable type-strain genomes for metagenomic binning, comparative biology and taxonomic classification.</title>
        <authorList>
            <person name="Goeker M."/>
        </authorList>
    </citation>
    <scope>NUCLEOTIDE SEQUENCE [LARGE SCALE GENOMIC DNA]</scope>
    <source>
        <strain evidence="5 6">DSM 28867</strain>
    </source>
</reference>
<dbReference type="Gene3D" id="3.40.50.300">
    <property type="entry name" value="P-loop containing nucleotide triphosphate hydrolases"/>
    <property type="match status" value="1"/>
</dbReference>
<keyword evidence="1" id="KW-0813">Transport</keyword>
<evidence type="ECO:0000259" key="4">
    <source>
        <dbReference type="PROSITE" id="PS50893"/>
    </source>
</evidence>
<evidence type="ECO:0000256" key="3">
    <source>
        <dbReference type="ARBA" id="ARBA00022840"/>
    </source>
</evidence>
<dbReference type="InterPro" id="IPR003593">
    <property type="entry name" value="AAA+_ATPase"/>
</dbReference>
<dbReference type="Proteomes" id="UP000294743">
    <property type="component" value="Unassembled WGS sequence"/>
</dbReference>
<dbReference type="RefSeq" id="WP_134170877.1">
    <property type="nucleotide sequence ID" value="NZ_SODD01000043.1"/>
</dbReference>
<dbReference type="PANTHER" id="PTHR43875">
    <property type="entry name" value="MALTODEXTRIN IMPORT ATP-BINDING PROTEIN MSMX"/>
    <property type="match status" value="1"/>
</dbReference>
<dbReference type="AlphaFoldDB" id="A0A4R7Z907"/>
<dbReference type="Gene3D" id="2.40.50.140">
    <property type="entry name" value="Nucleic acid-binding proteins"/>
    <property type="match status" value="1"/>
</dbReference>
<dbReference type="InterPro" id="IPR012340">
    <property type="entry name" value="NA-bd_OB-fold"/>
</dbReference>
<dbReference type="GO" id="GO:0016887">
    <property type="term" value="F:ATP hydrolysis activity"/>
    <property type="evidence" value="ECO:0007669"/>
    <property type="project" value="InterPro"/>
</dbReference>
<evidence type="ECO:0000313" key="5">
    <source>
        <dbReference type="EMBL" id="TDW13216.1"/>
    </source>
</evidence>
<name>A0A4R7Z907_9FIRM</name>
<dbReference type="GO" id="GO:0005524">
    <property type="term" value="F:ATP binding"/>
    <property type="evidence" value="ECO:0007669"/>
    <property type="project" value="UniProtKB-KW"/>
</dbReference>
<proteinExistence type="predicted"/>
<protein>
    <submittedName>
        <fullName evidence="5">Carbohydrate ABC transporter ATP-binding protein (CUT1 family)</fullName>
    </submittedName>
</protein>
<dbReference type="InterPro" id="IPR040582">
    <property type="entry name" value="OB_MalK-like"/>
</dbReference>
<dbReference type="InterPro" id="IPR003439">
    <property type="entry name" value="ABC_transporter-like_ATP-bd"/>
</dbReference>
<accession>A0A4R7Z907</accession>
<keyword evidence="2" id="KW-0547">Nucleotide-binding</keyword>
<dbReference type="SMART" id="SM00382">
    <property type="entry name" value="AAA"/>
    <property type="match status" value="1"/>
</dbReference>
<dbReference type="InterPro" id="IPR015855">
    <property type="entry name" value="ABC_transpr_MalK-like"/>
</dbReference>
<keyword evidence="6" id="KW-1185">Reference proteome</keyword>
<dbReference type="InterPro" id="IPR008995">
    <property type="entry name" value="Mo/tungstate-bd_C_term_dom"/>
</dbReference>
<evidence type="ECO:0000313" key="6">
    <source>
        <dbReference type="Proteomes" id="UP000294743"/>
    </source>
</evidence>
<dbReference type="OrthoDB" id="9802264at2"/>